<reference evidence="4" key="1">
    <citation type="journal article" date="2019" name="Int. J. Syst. Evol. Microbiol.">
        <title>The Global Catalogue of Microorganisms (GCM) 10K type strain sequencing project: providing services to taxonomists for standard genome sequencing and annotation.</title>
        <authorList>
            <consortium name="The Broad Institute Genomics Platform"/>
            <consortium name="The Broad Institute Genome Sequencing Center for Infectious Disease"/>
            <person name="Wu L."/>
            <person name="Ma J."/>
        </authorList>
    </citation>
    <scope>NUCLEOTIDE SEQUENCE [LARGE SCALE GENOMIC DNA]</scope>
    <source>
        <strain evidence="4">KCTC 42447</strain>
    </source>
</reference>
<dbReference type="HAMAP" id="MF_02074">
    <property type="entry name" value="Bact_renalase"/>
    <property type="match status" value="1"/>
</dbReference>
<dbReference type="PANTHER" id="PTHR16128:SF5">
    <property type="entry name" value="FAD_NAD(P)-BINDING OXIDOREDUCTASE FAMILY PROTEIN"/>
    <property type="match status" value="1"/>
</dbReference>
<keyword evidence="1" id="KW-0521">NADP</keyword>
<feature type="binding site" evidence="1">
    <location>
        <position position="129"/>
    </location>
    <ligand>
        <name>FAD</name>
        <dbReference type="ChEBI" id="CHEBI:57692"/>
    </ligand>
</feature>
<feature type="binding site" evidence="1">
    <location>
        <begin position="33"/>
        <end position="34"/>
    </location>
    <ligand>
        <name>FAD</name>
        <dbReference type="ChEBI" id="CHEBI:57692"/>
    </ligand>
</feature>
<evidence type="ECO:0000313" key="3">
    <source>
        <dbReference type="EMBL" id="MFC3608216.1"/>
    </source>
</evidence>
<comment type="catalytic activity">
    <reaction evidence="1">
        <text>1,6-dihydro-beta-NAD + O2 + H(+) = H2O2 + NAD(+)</text>
        <dbReference type="Rhea" id="RHEA:47996"/>
        <dbReference type="ChEBI" id="CHEBI:15378"/>
        <dbReference type="ChEBI" id="CHEBI:15379"/>
        <dbReference type="ChEBI" id="CHEBI:16240"/>
        <dbReference type="ChEBI" id="CHEBI:57540"/>
        <dbReference type="ChEBI" id="CHEBI:88140"/>
        <dbReference type="EC" id="1.6.3.5"/>
    </reaction>
</comment>
<dbReference type="Gene3D" id="3.50.50.60">
    <property type="entry name" value="FAD/NAD(P)-binding domain"/>
    <property type="match status" value="1"/>
</dbReference>
<dbReference type="Pfam" id="PF01593">
    <property type="entry name" value="Amino_oxidase"/>
    <property type="match status" value="1"/>
</dbReference>
<evidence type="ECO:0000313" key="4">
    <source>
        <dbReference type="Proteomes" id="UP001595630"/>
    </source>
</evidence>
<comment type="caution">
    <text evidence="1">Lacks conserved residue(s) required for the propagation of feature annotation.</text>
</comment>
<comment type="function">
    <text evidence="1">Catalyzes the oxidation of the 1,2-dihydro- and 1,6-dihydro- isomeric forms of beta-NAD(P) back to beta-NAD(P)+. May serve to protect primary metabolism dehydrogenases from inhibition by the 1,2-dihydro- and 1,6-dihydro-beta-NAD(P) isomers.</text>
</comment>
<dbReference type="InterPro" id="IPR036188">
    <property type="entry name" value="FAD/NAD-bd_sf"/>
</dbReference>
<feature type="domain" description="Amine oxidase" evidence="2">
    <location>
        <begin position="108"/>
        <end position="325"/>
    </location>
</feature>
<comment type="catalytic activity">
    <reaction evidence="1">
        <text>1,2-dihydro-beta-NAD + O2 + H(+) = H2O2 + NAD(+)</text>
        <dbReference type="Rhea" id="RHEA:40395"/>
        <dbReference type="ChEBI" id="CHEBI:15378"/>
        <dbReference type="ChEBI" id="CHEBI:15379"/>
        <dbReference type="ChEBI" id="CHEBI:16240"/>
        <dbReference type="ChEBI" id="CHEBI:57540"/>
        <dbReference type="ChEBI" id="CHEBI:88138"/>
        <dbReference type="EC" id="1.6.3.5"/>
    </reaction>
</comment>
<comment type="caution">
    <text evidence="3">The sequence shown here is derived from an EMBL/GenBank/DDBJ whole genome shotgun (WGS) entry which is preliminary data.</text>
</comment>
<dbReference type="Proteomes" id="UP001595630">
    <property type="component" value="Unassembled WGS sequence"/>
</dbReference>
<name>A0ABV7T7D2_9GAMM</name>
<gene>
    <name evidence="3" type="ORF">ACFOMF_10545</name>
</gene>
<dbReference type="Gene3D" id="3.90.660.10">
    <property type="match status" value="1"/>
</dbReference>
<keyword evidence="1" id="KW-0274">FAD</keyword>
<feature type="binding site" evidence="1">
    <location>
        <position position="41"/>
    </location>
    <ligand>
        <name>FAD</name>
        <dbReference type="ChEBI" id="CHEBI:57692"/>
    </ligand>
</feature>
<protein>
    <recommendedName>
        <fullName evidence="1">Renalase</fullName>
        <ecNumber evidence="1">1.6.3.5</ecNumber>
    </recommendedName>
</protein>
<dbReference type="EMBL" id="JBHRXZ010000022">
    <property type="protein sequence ID" value="MFC3608216.1"/>
    <property type="molecule type" value="Genomic_DNA"/>
</dbReference>
<dbReference type="RefSeq" id="WP_386364547.1">
    <property type="nucleotide sequence ID" value="NZ_JBHRXZ010000022.1"/>
</dbReference>
<organism evidence="3 4">
    <name type="scientific">Stutzerimonas tarimensis</name>
    <dbReference type="NCBI Taxonomy" id="1507735"/>
    <lineage>
        <taxon>Bacteria</taxon>
        <taxon>Pseudomonadati</taxon>
        <taxon>Pseudomonadota</taxon>
        <taxon>Gammaproteobacteria</taxon>
        <taxon>Pseudomonadales</taxon>
        <taxon>Pseudomonadaceae</taxon>
        <taxon>Stutzerimonas</taxon>
    </lineage>
</organism>
<feature type="binding site" evidence="1">
    <location>
        <position position="14"/>
    </location>
    <ligand>
        <name>FAD</name>
        <dbReference type="ChEBI" id="CHEBI:57692"/>
    </ligand>
</feature>
<comment type="similarity">
    <text evidence="1">Belongs to the bacterial renalase family.</text>
</comment>
<dbReference type="SUPFAM" id="SSF51905">
    <property type="entry name" value="FAD/NAD(P)-binding domain"/>
    <property type="match status" value="1"/>
</dbReference>
<dbReference type="EC" id="1.6.3.5" evidence="1"/>
<keyword evidence="4" id="KW-1185">Reference proteome</keyword>
<keyword evidence="1" id="KW-0560">Oxidoreductase</keyword>
<evidence type="ECO:0000259" key="2">
    <source>
        <dbReference type="Pfam" id="PF01593"/>
    </source>
</evidence>
<proteinExistence type="inferred from homology"/>
<dbReference type="Pfam" id="PF13450">
    <property type="entry name" value="NAD_binding_8"/>
    <property type="match status" value="1"/>
</dbReference>
<feature type="binding site" evidence="1">
    <location>
        <begin position="58"/>
        <end position="62"/>
    </location>
    <ligand>
        <name>substrate</name>
    </ligand>
</feature>
<dbReference type="InterPro" id="IPR034721">
    <property type="entry name" value="Bac_renal"/>
</dbReference>
<comment type="catalytic activity">
    <reaction evidence="1">
        <text>1,6-dihydro-beta-NADP + O2 + H(+) = H2O2 + NADP(+)</text>
        <dbReference type="Rhea" id="RHEA:48000"/>
        <dbReference type="ChEBI" id="CHEBI:15378"/>
        <dbReference type="ChEBI" id="CHEBI:15379"/>
        <dbReference type="ChEBI" id="CHEBI:16240"/>
        <dbReference type="ChEBI" id="CHEBI:58349"/>
        <dbReference type="ChEBI" id="CHEBI:88139"/>
        <dbReference type="EC" id="1.6.3.5"/>
    </reaction>
</comment>
<keyword evidence="1" id="KW-0520">NAD</keyword>
<comment type="cofactor">
    <cofactor evidence="1">
        <name>FAD</name>
        <dbReference type="ChEBI" id="CHEBI:57692"/>
    </cofactor>
</comment>
<comment type="catalytic activity">
    <reaction evidence="1">
        <text>1,2-dihydro-beta-NADP + O2 + H(+) = H2O2 + NADP(+)</text>
        <dbReference type="Rhea" id="RHEA:40399"/>
        <dbReference type="ChEBI" id="CHEBI:15378"/>
        <dbReference type="ChEBI" id="CHEBI:15379"/>
        <dbReference type="ChEBI" id="CHEBI:16240"/>
        <dbReference type="ChEBI" id="CHEBI:58349"/>
        <dbReference type="ChEBI" id="CHEBI:88137"/>
        <dbReference type="EC" id="1.6.3.5"/>
    </reaction>
</comment>
<accession>A0ABV7T7D2</accession>
<feature type="binding site" evidence="1">
    <location>
        <position position="303"/>
    </location>
    <ligand>
        <name>FAD</name>
        <dbReference type="ChEBI" id="CHEBI:57692"/>
    </ligand>
</feature>
<keyword evidence="1" id="KW-0547">Nucleotide-binding</keyword>
<dbReference type="PANTHER" id="PTHR16128">
    <property type="entry name" value="FAD/NAD(P)-BINDING OXIDOREDUCTASE FAMILY PROTEIN"/>
    <property type="match status" value="1"/>
</dbReference>
<feature type="binding site" evidence="1">
    <location>
        <position position="186"/>
    </location>
    <ligand>
        <name>substrate</name>
    </ligand>
</feature>
<evidence type="ECO:0000256" key="1">
    <source>
        <dbReference type="HAMAP-Rule" id="MF_02074"/>
    </source>
</evidence>
<feature type="binding site" evidence="1">
    <location>
        <position position="310"/>
    </location>
    <ligand>
        <name>FAD</name>
        <dbReference type="ChEBI" id="CHEBI:57692"/>
    </ligand>
</feature>
<feature type="binding site" evidence="1">
    <location>
        <position position="309"/>
    </location>
    <ligand>
        <name>substrate</name>
    </ligand>
</feature>
<sequence length="330" mass="36012">MSSVSIAIIGAGISGLSAAQALQEAGLPVHLFDKSRGSGGRMASKRTEAGRLDLGAAYFTARDRRFAAAVRDWQARGWASEWRPSLYELRQGQLGPSQDEQERYVGTPSMSAITRGLLGETPVTFGCRITEIFRGTRHWTLQDADGQSYGPFSQVVVAIPATQACNLLTAAPVLAGKAANVAMEPTWSVALGFSTPLETGMDGCFVRNGALDWFSRDRSKPGRDNPLDTWVMHATSQWSREHLDASKETVIEHLHGAFAELLDCPLPEPAFSIAHRWLYARPAQPHQWGSLADVDMGIHACGDWCLSGRVEGAWLSGREAARRIIEHLDK</sequence>
<keyword evidence="1" id="KW-0285">Flavoprotein</keyword>
<dbReference type="InterPro" id="IPR002937">
    <property type="entry name" value="Amino_oxidase"/>
</dbReference>